<proteinExistence type="predicted"/>
<dbReference type="STRING" id="62928.azo0447"/>
<dbReference type="Proteomes" id="UP000002588">
    <property type="component" value="Chromosome"/>
</dbReference>
<feature type="domain" description="Response regulatory" evidence="10">
    <location>
        <begin position="6"/>
        <end position="120"/>
    </location>
</feature>
<dbReference type="GO" id="GO:0006355">
    <property type="term" value="P:regulation of DNA-templated transcription"/>
    <property type="evidence" value="ECO:0007669"/>
    <property type="project" value="InterPro"/>
</dbReference>
<dbReference type="FunFam" id="3.40.50.2300:FF:000018">
    <property type="entry name" value="DNA-binding transcriptional regulator NtrC"/>
    <property type="match status" value="1"/>
</dbReference>
<evidence type="ECO:0000256" key="5">
    <source>
        <dbReference type="ARBA" id="ARBA00023015"/>
    </source>
</evidence>
<dbReference type="InterPro" id="IPR001789">
    <property type="entry name" value="Sig_transdc_resp-reg_receiver"/>
</dbReference>
<keyword evidence="2" id="KW-0547">Nucleotide-binding</keyword>
<dbReference type="eggNOG" id="COG2204">
    <property type="taxonomic scope" value="Bacteria"/>
</dbReference>
<evidence type="ECO:0000256" key="4">
    <source>
        <dbReference type="ARBA" id="ARBA00023012"/>
    </source>
</evidence>
<dbReference type="Pfam" id="PF00158">
    <property type="entry name" value="Sigma54_activat"/>
    <property type="match status" value="1"/>
</dbReference>
<dbReference type="SUPFAM" id="SSF52540">
    <property type="entry name" value="P-loop containing nucleoside triphosphate hydrolases"/>
    <property type="match status" value="1"/>
</dbReference>
<dbReference type="PROSITE" id="PS00676">
    <property type="entry name" value="SIGMA54_INTERACT_2"/>
    <property type="match status" value="1"/>
</dbReference>
<dbReference type="AlphaFoldDB" id="A1K2K9"/>
<dbReference type="EMBL" id="AM406670">
    <property type="protein sequence ID" value="CAL93064.1"/>
    <property type="molecule type" value="Genomic_DNA"/>
</dbReference>
<dbReference type="Pfam" id="PF25601">
    <property type="entry name" value="AAA_lid_14"/>
    <property type="match status" value="1"/>
</dbReference>
<dbReference type="Pfam" id="PF00072">
    <property type="entry name" value="Response_reg"/>
    <property type="match status" value="1"/>
</dbReference>
<dbReference type="InterPro" id="IPR058031">
    <property type="entry name" value="AAA_lid_NorR"/>
</dbReference>
<dbReference type="Gene3D" id="3.40.50.2300">
    <property type="match status" value="1"/>
</dbReference>
<evidence type="ECO:0000256" key="3">
    <source>
        <dbReference type="ARBA" id="ARBA00022840"/>
    </source>
</evidence>
<dbReference type="InterPro" id="IPR025944">
    <property type="entry name" value="Sigma_54_int_dom_CS"/>
</dbReference>
<dbReference type="KEGG" id="azo:azo0447"/>
<evidence type="ECO:0000313" key="12">
    <source>
        <dbReference type="Proteomes" id="UP000002588"/>
    </source>
</evidence>
<gene>
    <name evidence="11" type="primary">dctD1</name>
    <name evidence="11" type="ordered locus">azo0447</name>
</gene>
<keyword evidence="7" id="KW-0804">Transcription</keyword>
<dbReference type="GO" id="GO:0043565">
    <property type="term" value="F:sequence-specific DNA binding"/>
    <property type="evidence" value="ECO:0007669"/>
    <property type="project" value="InterPro"/>
</dbReference>
<dbReference type="Gene3D" id="1.10.10.60">
    <property type="entry name" value="Homeodomain-like"/>
    <property type="match status" value="1"/>
</dbReference>
<dbReference type="CDD" id="cd00009">
    <property type="entry name" value="AAA"/>
    <property type="match status" value="1"/>
</dbReference>
<dbReference type="SUPFAM" id="SSF46689">
    <property type="entry name" value="Homeodomain-like"/>
    <property type="match status" value="1"/>
</dbReference>
<dbReference type="Pfam" id="PF02954">
    <property type="entry name" value="HTH_8"/>
    <property type="match status" value="1"/>
</dbReference>
<dbReference type="PANTHER" id="PTHR32071:SF57">
    <property type="entry name" value="C4-DICARBOXYLATE TRANSPORT TRANSCRIPTIONAL REGULATORY PROTEIN DCTD"/>
    <property type="match status" value="1"/>
</dbReference>
<accession>A1K2K9</accession>
<dbReference type="InterPro" id="IPR003593">
    <property type="entry name" value="AAA+_ATPase"/>
</dbReference>
<dbReference type="SMART" id="SM00448">
    <property type="entry name" value="REC"/>
    <property type="match status" value="1"/>
</dbReference>
<evidence type="ECO:0000256" key="7">
    <source>
        <dbReference type="ARBA" id="ARBA00023163"/>
    </source>
</evidence>
<dbReference type="PROSITE" id="PS50110">
    <property type="entry name" value="RESPONSE_REGULATORY"/>
    <property type="match status" value="1"/>
</dbReference>
<dbReference type="PRINTS" id="PR01590">
    <property type="entry name" value="HTHFIS"/>
</dbReference>
<dbReference type="InterPro" id="IPR009057">
    <property type="entry name" value="Homeodomain-like_sf"/>
</dbReference>
<dbReference type="Gene3D" id="3.40.50.300">
    <property type="entry name" value="P-loop containing nucleotide triphosphate hydrolases"/>
    <property type="match status" value="1"/>
</dbReference>
<sequence>MTAPLHVLVIEDDPNVRLGCEQALQLAGIAVDAVGSAEAGLAKLGAGFPGIVVTDMRLPGADGLAVVRRARELDPDLPVIMITGHGDVTLAVEAMRSGAYDFIQKPFAPDLLVEVVRRALDKRALALEVVELRRRLEQRDGLDAALIGRSPQMERLRRLILDVAGQTVDVLIHGETGTGKELVARCLHDRGPRRKANFVALNCGGLPDNLLDSELFGHEAGAFTGAQKRRVGKIEHASGGTLFLDELESMPMAVQIKLLRVLQERVIERLGSNQLLPVDTRVVAATKDDLLELANQGKFRADLYYRLNVVTIELPPLRERREDIPLLLEHFLLQAAQRFERPLPAVSPEHMSRLMAHGWPGNVRELRNVADCLVLGVANAVLGTAGSVATLSLAEQVEHFERSLIDAELRRQAGNLSRAAEALHVAKTTLHDKIRKYGLGARDA</sequence>
<evidence type="ECO:0000259" key="10">
    <source>
        <dbReference type="PROSITE" id="PS50110"/>
    </source>
</evidence>
<protein>
    <submittedName>
        <fullName evidence="11">Transcriptional regulatory protein</fullName>
    </submittedName>
</protein>
<dbReference type="InterPro" id="IPR025943">
    <property type="entry name" value="Sigma_54_int_dom_ATP-bd_2"/>
</dbReference>
<organism evidence="11 12">
    <name type="scientific">Azoarcus sp. (strain BH72)</name>
    <dbReference type="NCBI Taxonomy" id="418699"/>
    <lineage>
        <taxon>Bacteria</taxon>
        <taxon>Pseudomonadati</taxon>
        <taxon>Pseudomonadota</taxon>
        <taxon>Betaproteobacteria</taxon>
        <taxon>Rhodocyclales</taxon>
        <taxon>Zoogloeaceae</taxon>
        <taxon>Azoarcus</taxon>
    </lineage>
</organism>
<evidence type="ECO:0000256" key="6">
    <source>
        <dbReference type="ARBA" id="ARBA00023125"/>
    </source>
</evidence>
<keyword evidence="6" id="KW-0238">DNA-binding</keyword>
<dbReference type="InterPro" id="IPR027417">
    <property type="entry name" value="P-loop_NTPase"/>
</dbReference>
<dbReference type="PROSITE" id="PS50045">
    <property type="entry name" value="SIGMA54_INTERACT_4"/>
    <property type="match status" value="1"/>
</dbReference>
<keyword evidence="4" id="KW-0902">Two-component regulatory system</keyword>
<evidence type="ECO:0000256" key="2">
    <source>
        <dbReference type="ARBA" id="ARBA00022741"/>
    </source>
</evidence>
<dbReference type="InterPro" id="IPR002078">
    <property type="entry name" value="Sigma_54_int"/>
</dbReference>
<dbReference type="PROSITE" id="PS00688">
    <property type="entry name" value="SIGMA54_INTERACT_3"/>
    <property type="match status" value="1"/>
</dbReference>
<dbReference type="InterPro" id="IPR011006">
    <property type="entry name" value="CheY-like_superfamily"/>
</dbReference>
<evidence type="ECO:0000313" key="11">
    <source>
        <dbReference type="EMBL" id="CAL93064.1"/>
    </source>
</evidence>
<dbReference type="GO" id="GO:0000160">
    <property type="term" value="P:phosphorelay signal transduction system"/>
    <property type="evidence" value="ECO:0007669"/>
    <property type="project" value="UniProtKB-KW"/>
</dbReference>
<dbReference type="Gene3D" id="1.10.8.60">
    <property type="match status" value="1"/>
</dbReference>
<evidence type="ECO:0000256" key="8">
    <source>
        <dbReference type="PROSITE-ProRule" id="PRU00169"/>
    </source>
</evidence>
<evidence type="ECO:0000256" key="1">
    <source>
        <dbReference type="ARBA" id="ARBA00022553"/>
    </source>
</evidence>
<dbReference type="CDD" id="cd17549">
    <property type="entry name" value="REC_DctD-like"/>
    <property type="match status" value="1"/>
</dbReference>
<dbReference type="SUPFAM" id="SSF52172">
    <property type="entry name" value="CheY-like"/>
    <property type="match status" value="1"/>
</dbReference>
<keyword evidence="12" id="KW-1185">Reference proteome</keyword>
<feature type="domain" description="Sigma-54 factor interaction" evidence="9">
    <location>
        <begin position="146"/>
        <end position="375"/>
    </location>
</feature>
<keyword evidence="3" id="KW-0067">ATP-binding</keyword>
<evidence type="ECO:0000259" key="9">
    <source>
        <dbReference type="PROSITE" id="PS50045"/>
    </source>
</evidence>
<feature type="modified residue" description="4-aspartylphosphate" evidence="8">
    <location>
        <position position="55"/>
    </location>
</feature>
<dbReference type="PANTHER" id="PTHR32071">
    <property type="entry name" value="TRANSCRIPTIONAL REGULATORY PROTEIN"/>
    <property type="match status" value="1"/>
</dbReference>
<dbReference type="PROSITE" id="PS00675">
    <property type="entry name" value="SIGMA54_INTERACT_1"/>
    <property type="match status" value="1"/>
</dbReference>
<dbReference type="SMART" id="SM00382">
    <property type="entry name" value="AAA"/>
    <property type="match status" value="1"/>
</dbReference>
<dbReference type="FunFam" id="3.40.50.300:FF:000006">
    <property type="entry name" value="DNA-binding transcriptional regulator NtrC"/>
    <property type="match status" value="1"/>
</dbReference>
<name>A1K2K9_AZOSB</name>
<reference evidence="11 12" key="1">
    <citation type="journal article" date="2006" name="Nat. Biotechnol.">
        <title>Complete genome of the mutualistic, N2-fixing grass endophyte Azoarcus sp. strain BH72.</title>
        <authorList>
            <person name="Krause A."/>
            <person name="Ramakumar A."/>
            <person name="Bartels D."/>
            <person name="Battistoni F."/>
            <person name="Bekel T."/>
            <person name="Boch J."/>
            <person name="Boehm M."/>
            <person name="Friedrich F."/>
            <person name="Hurek T."/>
            <person name="Krause L."/>
            <person name="Linke B."/>
            <person name="McHardy A.C."/>
            <person name="Sarkar A."/>
            <person name="Schneiker S."/>
            <person name="Syed A.A."/>
            <person name="Thauer R."/>
            <person name="Vorhoelter F.-J."/>
            <person name="Weidner S."/>
            <person name="Puehler A."/>
            <person name="Reinhold-Hurek B."/>
            <person name="Kaiser O."/>
            <person name="Goesmann A."/>
        </authorList>
    </citation>
    <scope>NUCLEOTIDE SEQUENCE [LARGE SCALE GENOMIC DNA]</scope>
    <source>
        <strain evidence="11 12">BH72</strain>
    </source>
</reference>
<dbReference type="InterPro" id="IPR025662">
    <property type="entry name" value="Sigma_54_int_dom_ATP-bd_1"/>
</dbReference>
<dbReference type="InterPro" id="IPR002197">
    <property type="entry name" value="HTH_Fis"/>
</dbReference>
<dbReference type="GO" id="GO:0005524">
    <property type="term" value="F:ATP binding"/>
    <property type="evidence" value="ECO:0007669"/>
    <property type="project" value="UniProtKB-KW"/>
</dbReference>
<keyword evidence="1 8" id="KW-0597">Phosphoprotein</keyword>
<dbReference type="HOGENOM" id="CLU_000445_0_5_4"/>
<keyword evidence="5" id="KW-0805">Transcription regulation</keyword>
<dbReference type="RefSeq" id="WP_011764182.1">
    <property type="nucleotide sequence ID" value="NC_008702.1"/>
</dbReference>